<evidence type="ECO:0000313" key="2">
    <source>
        <dbReference type="WBParaSite" id="PEQ_0001281201-mRNA-1"/>
    </source>
</evidence>
<accession>A0A914S3A4</accession>
<evidence type="ECO:0000313" key="1">
    <source>
        <dbReference type="Proteomes" id="UP000887564"/>
    </source>
</evidence>
<dbReference type="AlphaFoldDB" id="A0A914S3A4"/>
<protein>
    <submittedName>
        <fullName evidence="2">Uncharacterized protein</fullName>
    </submittedName>
</protein>
<proteinExistence type="predicted"/>
<organism evidence="1 2">
    <name type="scientific">Parascaris equorum</name>
    <name type="common">Equine roundworm</name>
    <dbReference type="NCBI Taxonomy" id="6256"/>
    <lineage>
        <taxon>Eukaryota</taxon>
        <taxon>Metazoa</taxon>
        <taxon>Ecdysozoa</taxon>
        <taxon>Nematoda</taxon>
        <taxon>Chromadorea</taxon>
        <taxon>Rhabditida</taxon>
        <taxon>Spirurina</taxon>
        <taxon>Ascaridomorpha</taxon>
        <taxon>Ascaridoidea</taxon>
        <taxon>Ascarididae</taxon>
        <taxon>Parascaris</taxon>
    </lineage>
</organism>
<dbReference type="Proteomes" id="UP000887564">
    <property type="component" value="Unplaced"/>
</dbReference>
<dbReference type="WBParaSite" id="PEQ_0001281201-mRNA-1">
    <property type="protein sequence ID" value="PEQ_0001281201-mRNA-1"/>
    <property type="gene ID" value="PEQ_0001281201"/>
</dbReference>
<keyword evidence="1" id="KW-1185">Reference proteome</keyword>
<name>A0A914S3A4_PAREQ</name>
<sequence length="104" mass="11838">MSEIYKRSLVINSKVDSGPSKARKKLLAARGGYFFAERKANILRRQNLSREDLSRLLEKAIEVSESRLATAEFISQFLNDLAIALRNAEAIDDEELFTAICKRF</sequence>
<reference evidence="2" key="1">
    <citation type="submission" date="2022-11" db="UniProtKB">
        <authorList>
            <consortium name="WormBaseParasite"/>
        </authorList>
    </citation>
    <scope>IDENTIFICATION</scope>
</reference>